<name>A0A016TM42_9BILA</name>
<sequence>MNVDGWERMGSPKFKDTSLVVKDANGNQMKVYSELTCKFRLKGVIGEGKCYVIPHKSLVGLDGIQQNDEMAYHLDRMVAHISTKGDENLIVELKQKFESVFQDGPGTCTKEKAALKLLQGAKPVYRMKRLLAHASLEVVEKKIERLVDVGVIEPSTQSEWSAPIVCVRKVNGEMRVCADFSTGLGGSTHGNFHVSDFHAFGNSSTGRRVHVQQEHRKCRVFSLVTIIALC</sequence>
<dbReference type="EMBL" id="JARK01001426">
    <property type="protein sequence ID" value="EYC04029.1"/>
    <property type="molecule type" value="Genomic_DNA"/>
</dbReference>
<proteinExistence type="predicted"/>
<evidence type="ECO:0000313" key="1">
    <source>
        <dbReference type="EMBL" id="EYC04029.1"/>
    </source>
</evidence>
<reference evidence="2" key="1">
    <citation type="journal article" date="2015" name="Nat. Genet.">
        <title>The genome and transcriptome of the zoonotic hookworm Ancylostoma ceylanicum identify infection-specific gene families.</title>
        <authorList>
            <person name="Schwarz E.M."/>
            <person name="Hu Y."/>
            <person name="Antoshechkin I."/>
            <person name="Miller M.M."/>
            <person name="Sternberg P.W."/>
            <person name="Aroian R.V."/>
        </authorList>
    </citation>
    <scope>NUCLEOTIDE SEQUENCE</scope>
    <source>
        <strain evidence="2">HY135</strain>
    </source>
</reference>
<keyword evidence="2" id="KW-1185">Reference proteome</keyword>
<dbReference type="OrthoDB" id="5862582at2759"/>
<dbReference type="InterPro" id="IPR050951">
    <property type="entry name" value="Retrovirus_Pol_polyprotein"/>
</dbReference>
<protein>
    <submittedName>
        <fullName evidence="1">Uncharacterized protein</fullName>
    </submittedName>
</protein>
<accession>A0A016TM42</accession>
<dbReference type="Gene3D" id="3.10.10.10">
    <property type="entry name" value="HIV Type 1 Reverse Transcriptase, subunit A, domain 1"/>
    <property type="match status" value="1"/>
</dbReference>
<organism evidence="1 2">
    <name type="scientific">Ancylostoma ceylanicum</name>
    <dbReference type="NCBI Taxonomy" id="53326"/>
    <lineage>
        <taxon>Eukaryota</taxon>
        <taxon>Metazoa</taxon>
        <taxon>Ecdysozoa</taxon>
        <taxon>Nematoda</taxon>
        <taxon>Chromadorea</taxon>
        <taxon>Rhabditida</taxon>
        <taxon>Rhabditina</taxon>
        <taxon>Rhabditomorpha</taxon>
        <taxon>Strongyloidea</taxon>
        <taxon>Ancylostomatidae</taxon>
        <taxon>Ancylostomatinae</taxon>
        <taxon>Ancylostoma</taxon>
    </lineage>
</organism>
<comment type="caution">
    <text evidence="1">The sequence shown here is derived from an EMBL/GenBank/DDBJ whole genome shotgun (WGS) entry which is preliminary data.</text>
</comment>
<dbReference type="InterPro" id="IPR043502">
    <property type="entry name" value="DNA/RNA_pol_sf"/>
</dbReference>
<dbReference type="SUPFAM" id="SSF56672">
    <property type="entry name" value="DNA/RNA polymerases"/>
    <property type="match status" value="1"/>
</dbReference>
<dbReference type="AlphaFoldDB" id="A0A016TM42"/>
<dbReference type="Proteomes" id="UP000024635">
    <property type="component" value="Unassembled WGS sequence"/>
</dbReference>
<dbReference type="PANTHER" id="PTHR37984:SF5">
    <property type="entry name" value="PROTEIN NYNRIN-LIKE"/>
    <property type="match status" value="1"/>
</dbReference>
<gene>
    <name evidence="1" type="primary">Acey_s0090.g2375</name>
    <name evidence="1" type="ORF">Y032_0090g2375</name>
</gene>
<evidence type="ECO:0000313" key="2">
    <source>
        <dbReference type="Proteomes" id="UP000024635"/>
    </source>
</evidence>
<dbReference type="PANTHER" id="PTHR37984">
    <property type="entry name" value="PROTEIN CBG26694"/>
    <property type="match status" value="1"/>
</dbReference>